<evidence type="ECO:0000313" key="1">
    <source>
        <dbReference type="EMBL" id="KAH0576237.1"/>
    </source>
</evidence>
<dbReference type="Proteomes" id="UP000018208">
    <property type="component" value="Unassembled WGS sequence"/>
</dbReference>
<dbReference type="Gene3D" id="3.30.470.20">
    <property type="entry name" value="ATP-grasp fold, B domain"/>
    <property type="match status" value="1"/>
</dbReference>
<dbReference type="EMBL" id="AUWU02000002">
    <property type="protein sequence ID" value="KAH0576237.1"/>
    <property type="molecule type" value="Genomic_DNA"/>
</dbReference>
<keyword evidence="2" id="KW-1185">Reference proteome</keyword>
<comment type="caution">
    <text evidence="1">The sequence shown here is derived from an EMBL/GenBank/DDBJ whole genome shotgun (WGS) entry which is preliminary data.</text>
</comment>
<dbReference type="AlphaFoldDB" id="A0A9P8LYE4"/>
<accession>A0A9P8LYE4</accession>
<organism evidence="1 2">
    <name type="scientific">Spironucleus salmonicida</name>
    <dbReference type="NCBI Taxonomy" id="348837"/>
    <lineage>
        <taxon>Eukaryota</taxon>
        <taxon>Metamonada</taxon>
        <taxon>Diplomonadida</taxon>
        <taxon>Hexamitidae</taxon>
        <taxon>Hexamitinae</taxon>
        <taxon>Spironucleus</taxon>
    </lineage>
</organism>
<evidence type="ECO:0000313" key="2">
    <source>
        <dbReference type="Proteomes" id="UP000018208"/>
    </source>
</evidence>
<dbReference type="GeneID" id="94295821"/>
<reference evidence="1 2" key="1">
    <citation type="journal article" date="2014" name="PLoS Genet.">
        <title>The Genome of Spironucleus salmonicida Highlights a Fish Pathogen Adapted to Fluctuating Environments.</title>
        <authorList>
            <person name="Xu F."/>
            <person name="Jerlstrom-Hultqvist J."/>
            <person name="Einarsson E."/>
            <person name="Astvaldsson A."/>
            <person name="Svard S.G."/>
            <person name="Andersson J.O."/>
        </authorList>
    </citation>
    <scope>NUCLEOTIDE SEQUENCE [LARGE SCALE GENOMIC DNA]</scope>
    <source>
        <strain evidence="1 2">ATCC 50377</strain>
    </source>
</reference>
<dbReference type="KEGG" id="ssao:94295821"/>
<name>A0A9P8LYE4_9EUKA</name>
<dbReference type="RefSeq" id="XP_067767010.1">
    <property type="nucleotide sequence ID" value="XM_067905693.1"/>
</dbReference>
<gene>
    <name evidence="1" type="ORF">SS50377_21798</name>
</gene>
<protein>
    <submittedName>
        <fullName evidence="1">Uncharacterized protein</fullName>
    </submittedName>
</protein>
<sequence>MRISESFDPDNHCQSLIDTDIMIKAYCVFEELVYAEARIQKQLPINFDSQIDKSKIYGINISVSALIYQQLRLISQQLYSIFKLDLLAFDCVISKNNKLFIVDLNYFTHDSIDCSLWALQWYARSKEQKIL</sequence>
<proteinExistence type="predicted"/>